<evidence type="ECO:0000256" key="1">
    <source>
        <dbReference type="ARBA" id="ARBA00008838"/>
    </source>
</evidence>
<dbReference type="InParanoid" id="A0A2T3ABR0"/>
<proteinExistence type="inferred from homology"/>
<feature type="compositionally biased region" description="Low complexity" evidence="6">
    <location>
        <begin position="253"/>
        <end position="263"/>
    </location>
</feature>
<evidence type="ECO:0000313" key="7">
    <source>
        <dbReference type="EMBL" id="PSR90625.1"/>
    </source>
</evidence>
<keyword evidence="8" id="KW-1185">Reference proteome</keyword>
<feature type="compositionally biased region" description="Basic residues" evidence="6">
    <location>
        <begin position="20"/>
        <end position="29"/>
    </location>
</feature>
<feature type="compositionally biased region" description="Basic and acidic residues" evidence="6">
    <location>
        <begin position="311"/>
        <end position="331"/>
    </location>
</feature>
<dbReference type="GO" id="GO:0008097">
    <property type="term" value="F:5S rRNA binding"/>
    <property type="evidence" value="ECO:0007669"/>
    <property type="project" value="TreeGrafter"/>
</dbReference>
<dbReference type="PIRSF" id="PIRSF017302">
    <property type="entry name" value="Gltscr2"/>
    <property type="match status" value="1"/>
</dbReference>
<keyword evidence="3 5" id="KW-0690">Ribosome biogenesis</keyword>
<gene>
    <name evidence="7" type="ORF">BD289DRAFT_406971</name>
</gene>
<dbReference type="PANTHER" id="PTHR14211:SF7">
    <property type="entry name" value="RIBOSOME BIOGENESIS PROTEIN NOP53"/>
    <property type="match status" value="1"/>
</dbReference>
<feature type="region of interest" description="Disordered" evidence="6">
    <location>
        <begin position="226"/>
        <end position="331"/>
    </location>
</feature>
<dbReference type="FunCoup" id="A0A2T3ABR0">
    <property type="interactions" value="600"/>
</dbReference>
<evidence type="ECO:0000256" key="5">
    <source>
        <dbReference type="PIRNR" id="PIRNR017302"/>
    </source>
</evidence>
<evidence type="ECO:0000256" key="6">
    <source>
        <dbReference type="SAM" id="MobiDB-lite"/>
    </source>
</evidence>
<comment type="function">
    <text evidence="5">May play a role in ribosome biogenesis.</text>
</comment>
<dbReference type="GO" id="GO:0005654">
    <property type="term" value="C:nucleoplasm"/>
    <property type="evidence" value="ECO:0007669"/>
    <property type="project" value="UniProtKB-SubCell"/>
</dbReference>
<reference evidence="7 8" key="1">
    <citation type="journal article" date="2018" name="Mycol. Prog.">
        <title>Coniella lustricola, a new species from submerged detritus.</title>
        <authorList>
            <person name="Raudabaugh D.B."/>
            <person name="Iturriaga T."/>
            <person name="Carver A."/>
            <person name="Mondo S."/>
            <person name="Pangilinan J."/>
            <person name="Lipzen A."/>
            <person name="He G."/>
            <person name="Amirebrahimi M."/>
            <person name="Grigoriev I.V."/>
            <person name="Miller A.N."/>
        </authorList>
    </citation>
    <scope>NUCLEOTIDE SEQUENCE [LARGE SCALE GENOMIC DNA]</scope>
    <source>
        <strain evidence="7 8">B22-T-1</strain>
    </source>
</reference>
<dbReference type="Pfam" id="PF07767">
    <property type="entry name" value="Nop53"/>
    <property type="match status" value="1"/>
</dbReference>
<keyword evidence="4 5" id="KW-0539">Nucleus</keyword>
<sequence>MPVLRARAGNPDAPQQHSQPSRKGKKAWRKNVDVTEVQQGLEDLNEEIIQGGVIAEKESADLFVLDTGGDVANKQRVPRVKNLKADDIIAARSVVPAITSKKRTSDKTTDGILPAKRQKTGTYVTKKELSRIRKVADGHHESTVTVNDATYDPWAVGPAAPGPVVPKKAMTIAEKNEWFVEPQRAKAPSTLSKQPVTLALNGKRVPAVPKPTGGYSYNPVVTDYMSRLEQEGEKALEAERKRQEAAEAEQRAQEAAARSAAEAEAAEAKAELSEWDEDSAWEGFESEGEGLTTKRPKRKTPVQRNKAKRRKAEEGRLKHEAAMRKKEQQAKHIKEIAEQIDARRMQLAVEKMEMSDGESEGNDVELRRRQLGKFKLPDKDLELVLPDELQESLRLLKPEGNLLKDRYRNLLVRGKLEARRKIPFHKQAKVKFTEKWTHKDFDISKI</sequence>
<feature type="compositionally biased region" description="Acidic residues" evidence="6">
    <location>
        <begin position="273"/>
        <end position="288"/>
    </location>
</feature>
<evidence type="ECO:0000313" key="8">
    <source>
        <dbReference type="Proteomes" id="UP000241462"/>
    </source>
</evidence>
<feature type="compositionally biased region" description="Basic residues" evidence="6">
    <location>
        <begin position="294"/>
        <end position="310"/>
    </location>
</feature>
<feature type="region of interest" description="Disordered" evidence="6">
    <location>
        <begin position="1"/>
        <end position="30"/>
    </location>
</feature>
<dbReference type="Proteomes" id="UP000241462">
    <property type="component" value="Unassembled WGS sequence"/>
</dbReference>
<dbReference type="AlphaFoldDB" id="A0A2T3ABR0"/>
<comment type="similarity">
    <text evidence="1 5">Belongs to the NOP53 family.</text>
</comment>
<dbReference type="InterPro" id="IPR011687">
    <property type="entry name" value="Nop53/GLTSCR2"/>
</dbReference>
<evidence type="ECO:0000256" key="4">
    <source>
        <dbReference type="ARBA" id="ARBA00023242"/>
    </source>
</evidence>
<dbReference type="GO" id="GO:0000027">
    <property type="term" value="P:ribosomal large subunit assembly"/>
    <property type="evidence" value="ECO:0007669"/>
    <property type="project" value="UniProtKB-UniRule"/>
</dbReference>
<name>A0A2T3ABR0_9PEZI</name>
<feature type="compositionally biased region" description="Basic and acidic residues" evidence="6">
    <location>
        <begin position="226"/>
        <end position="252"/>
    </location>
</feature>
<accession>A0A2T3ABR0</accession>
<dbReference type="OrthoDB" id="5072at2759"/>
<dbReference type="GO" id="GO:0006364">
    <property type="term" value="P:rRNA processing"/>
    <property type="evidence" value="ECO:0007669"/>
    <property type="project" value="TreeGrafter"/>
</dbReference>
<dbReference type="STRING" id="2025994.A0A2T3ABR0"/>
<dbReference type="EMBL" id="KZ678417">
    <property type="protein sequence ID" value="PSR90625.1"/>
    <property type="molecule type" value="Genomic_DNA"/>
</dbReference>
<evidence type="ECO:0000256" key="3">
    <source>
        <dbReference type="ARBA" id="ARBA00022517"/>
    </source>
</evidence>
<organism evidence="7 8">
    <name type="scientific">Coniella lustricola</name>
    <dbReference type="NCBI Taxonomy" id="2025994"/>
    <lineage>
        <taxon>Eukaryota</taxon>
        <taxon>Fungi</taxon>
        <taxon>Dikarya</taxon>
        <taxon>Ascomycota</taxon>
        <taxon>Pezizomycotina</taxon>
        <taxon>Sordariomycetes</taxon>
        <taxon>Sordariomycetidae</taxon>
        <taxon>Diaporthales</taxon>
        <taxon>Schizoparmaceae</taxon>
        <taxon>Coniella</taxon>
    </lineage>
</organism>
<dbReference type="PANTHER" id="PTHR14211">
    <property type="entry name" value="GLIOMA SUPPRESSOR CANDIDATE REGION GENE 2"/>
    <property type="match status" value="1"/>
</dbReference>
<dbReference type="GO" id="GO:0005730">
    <property type="term" value="C:nucleolus"/>
    <property type="evidence" value="ECO:0007669"/>
    <property type="project" value="UniProtKB-SubCell"/>
</dbReference>
<evidence type="ECO:0000256" key="2">
    <source>
        <dbReference type="ARBA" id="ARBA00018339"/>
    </source>
</evidence>
<protein>
    <recommendedName>
        <fullName evidence="2 5">Ribosome biogenesis protein NOP53</fullName>
    </recommendedName>
</protein>
<comment type="subcellular location">
    <subcellularLocation>
        <location evidence="5">Nucleus</location>
        <location evidence="5">Nucleolus</location>
    </subcellularLocation>
    <subcellularLocation>
        <location evidence="5">Nucleus</location>
        <location evidence="5">Nucleoplasm</location>
    </subcellularLocation>
</comment>